<dbReference type="EMBL" id="CP015518">
    <property type="protein sequence ID" value="APG24107.1"/>
    <property type="molecule type" value="Genomic_DNA"/>
</dbReference>
<evidence type="ECO:0008006" key="4">
    <source>
        <dbReference type="Google" id="ProtNLM"/>
    </source>
</evidence>
<evidence type="ECO:0000313" key="2">
    <source>
        <dbReference type="EMBL" id="APG24107.1"/>
    </source>
</evidence>
<dbReference type="RefSeq" id="WP_072285924.1">
    <property type="nucleotide sequence ID" value="NZ_CP015455.1"/>
</dbReference>
<name>A0A1L3GDX2_SYNAC</name>
<keyword evidence="3" id="KW-1185">Reference proteome</keyword>
<protein>
    <recommendedName>
        <fullName evidence="4">Big-1 domain-containing protein</fullName>
    </recommendedName>
</protein>
<evidence type="ECO:0000256" key="1">
    <source>
        <dbReference type="SAM" id="MobiDB-lite"/>
    </source>
</evidence>
<gene>
    <name evidence="2" type="ORF">A7E75_02965</name>
</gene>
<organism evidence="2 3">
    <name type="scientific">Syntrophotalea acetylenica</name>
    <name type="common">Pelobacter acetylenicus</name>
    <dbReference type="NCBI Taxonomy" id="29542"/>
    <lineage>
        <taxon>Bacteria</taxon>
        <taxon>Pseudomonadati</taxon>
        <taxon>Thermodesulfobacteriota</taxon>
        <taxon>Desulfuromonadia</taxon>
        <taxon>Desulfuromonadales</taxon>
        <taxon>Syntrophotaleaceae</taxon>
        <taxon>Syntrophotalea</taxon>
    </lineage>
</organism>
<feature type="region of interest" description="Disordered" evidence="1">
    <location>
        <begin position="675"/>
        <end position="712"/>
    </location>
</feature>
<dbReference type="Proteomes" id="UP000182264">
    <property type="component" value="Chromosome"/>
</dbReference>
<proteinExistence type="predicted"/>
<dbReference type="AlphaFoldDB" id="A0A1L3GDX2"/>
<dbReference type="OrthoDB" id="9993544at2"/>
<reference evidence="2 3" key="1">
    <citation type="journal article" date="2017" name="Genome Announc.">
        <title>Complete Genome Sequences of Two Acetylene-Fermenting Pelobacter acetylenicus Strains.</title>
        <authorList>
            <person name="Sutton J.M."/>
            <person name="Baesman S.M."/>
            <person name="Fierst J.L."/>
            <person name="Poret-Peterson A.T."/>
            <person name="Oremland R.S."/>
            <person name="Dunlap D.S."/>
            <person name="Akob D.M."/>
        </authorList>
    </citation>
    <scope>NUCLEOTIDE SEQUENCE [LARGE SCALE GENOMIC DNA]</scope>
    <source>
        <strain evidence="2 3">DSM 3247</strain>
    </source>
</reference>
<dbReference type="KEGG" id="pace:A6070_11590"/>
<feature type="compositionally biased region" description="Low complexity" evidence="1">
    <location>
        <begin position="681"/>
        <end position="692"/>
    </location>
</feature>
<feature type="compositionally biased region" description="Basic and acidic residues" evidence="1">
    <location>
        <begin position="703"/>
        <end position="712"/>
    </location>
</feature>
<accession>A0A1L3GDX2</accession>
<sequence>MIPADFYVHIEDASLAWIDVTEKLRGLNDGTSGESQIIPTVHLTFAADVDAEFTALLNPQINPSRARIRITDGALATYYLMEKQSGTVQKGLRYPTVTGRAWAGVLDNWRPLSYTWPEDMLCSAIAAQVAHRDVANQSGEVVGVVWQASLDPTIPGGRYKISKKRRRDIITELAEACAARVRVSANGRYLEVYDRPSRALTAAAVRNFTEALDLSYEMARVDEPANAVRVQGEVLNYTRPSLPVVRVTLVPGDIEADGSDQASAVARVYDSGGNPAQHKAIVDEAISAGSYTQIPVSGCFAVDGVWLNTGTQDSPVKGAKVAPTGFDASTITVPDNGTQLFIVSYTQAESVSWSSADVQRQIDGEAHATAGLLAVATSYAIGTVRGVYRATDTNRSGTNYYTGGSATAGGTSITLGISPGPAGTAVIVDYDQYEATPAVNISPATSLCDAEGKARTTVGAGTSVGTIAIVASALGQSGSANLSLTGDAVGALTVTADPQTIRAKQSATATTTFTGEACQTAADDDGHIYVAVDNLVTYCGSVLLSGWGNAPVLSWTNNAASGDYRIYLATSAPAGVAGSATYTGREIIDEADQTSDIIASVLTRAGSPVSDGTEVKFELLGATGGATLSAQQQTTSGGTASVTLTAGSVAQFEVLVTAGPYRARVAITVTDQPLAAEQTAGTSSGSVSSGNSDPEQTDDSQDQEPKLKLDEDEYVRSDGRICRLVLKDWEDADGNIRGRRQAVDCDGEPICGEDVLVDGEDSGSTDGEGYFRFSVTESGSHTVKIDGIETTFHVAAGGDMRWVPGSSDRWYEVCRDG</sequence>
<evidence type="ECO:0000313" key="3">
    <source>
        <dbReference type="Proteomes" id="UP000182264"/>
    </source>
</evidence>
<dbReference type="STRING" id="29542.A6070_11590"/>